<accession>A0A1F5EN37</accession>
<dbReference type="Proteomes" id="UP000176865">
    <property type="component" value="Unassembled WGS sequence"/>
</dbReference>
<sequence>MSGLYETSKNVYECSDCTAEFEEGKQPGPTCECGGAIRRIQKTRDPHLPAYFCTDCPEEFVEGKQPGPTCECGGVISRFRE</sequence>
<name>A0A1F5EN37_9BACT</name>
<evidence type="ECO:0000313" key="2">
    <source>
        <dbReference type="Proteomes" id="UP000176865"/>
    </source>
</evidence>
<protein>
    <submittedName>
        <fullName evidence="1">Uncharacterized protein</fullName>
    </submittedName>
</protein>
<reference evidence="1 2" key="1">
    <citation type="journal article" date="2016" name="Nat. Commun.">
        <title>Thousands of microbial genomes shed light on interconnected biogeochemical processes in an aquifer system.</title>
        <authorList>
            <person name="Anantharaman K."/>
            <person name="Brown C.T."/>
            <person name="Hug L.A."/>
            <person name="Sharon I."/>
            <person name="Castelle C.J."/>
            <person name="Probst A.J."/>
            <person name="Thomas B.C."/>
            <person name="Singh A."/>
            <person name="Wilkins M.J."/>
            <person name="Karaoz U."/>
            <person name="Brodie E.L."/>
            <person name="Williams K.H."/>
            <person name="Hubbard S.S."/>
            <person name="Banfield J.F."/>
        </authorList>
    </citation>
    <scope>NUCLEOTIDE SEQUENCE [LARGE SCALE GENOMIC DNA]</scope>
</reference>
<proteinExistence type="predicted"/>
<organism evidence="1 2">
    <name type="scientific">Candidatus Campbellbacteria bacterium RIFCSPLOWO2_01_FULL_34_15</name>
    <dbReference type="NCBI Taxonomy" id="1797579"/>
    <lineage>
        <taxon>Bacteria</taxon>
        <taxon>Candidatus Campbelliibacteriota</taxon>
    </lineage>
</organism>
<dbReference type="EMBL" id="MFAB01000015">
    <property type="protein sequence ID" value="OGD68811.1"/>
    <property type="molecule type" value="Genomic_DNA"/>
</dbReference>
<comment type="caution">
    <text evidence="1">The sequence shown here is derived from an EMBL/GenBank/DDBJ whole genome shotgun (WGS) entry which is preliminary data.</text>
</comment>
<gene>
    <name evidence="1" type="ORF">A2996_03035</name>
</gene>
<dbReference type="AlphaFoldDB" id="A0A1F5EN37"/>
<evidence type="ECO:0000313" key="1">
    <source>
        <dbReference type="EMBL" id="OGD68811.1"/>
    </source>
</evidence>